<keyword evidence="1" id="KW-0812">Transmembrane</keyword>
<protein>
    <recommendedName>
        <fullName evidence="4">DUF748 domain-containing protein</fullName>
    </recommendedName>
</protein>
<evidence type="ECO:0000256" key="1">
    <source>
        <dbReference type="SAM" id="Phobius"/>
    </source>
</evidence>
<dbReference type="RefSeq" id="WP_133758408.1">
    <property type="nucleotide sequence ID" value="NZ_SOBW01000008.1"/>
</dbReference>
<evidence type="ECO:0000313" key="3">
    <source>
        <dbReference type="Proteomes" id="UP000294689"/>
    </source>
</evidence>
<reference evidence="2 3" key="1">
    <citation type="submission" date="2019-03" db="EMBL/GenBank/DDBJ databases">
        <title>Genomic Encyclopedia of Archaeal and Bacterial Type Strains, Phase II (KMG-II): from individual species to whole genera.</title>
        <authorList>
            <person name="Goeker M."/>
        </authorList>
    </citation>
    <scope>NUCLEOTIDE SEQUENCE [LARGE SCALE GENOMIC DNA]</scope>
    <source>
        <strain evidence="2 3">DSM 28135</strain>
    </source>
</reference>
<dbReference type="Proteomes" id="UP000294689">
    <property type="component" value="Unassembled WGS sequence"/>
</dbReference>
<accession>A0A4R7Q1A1</accession>
<evidence type="ECO:0000313" key="2">
    <source>
        <dbReference type="EMBL" id="TDU40389.1"/>
    </source>
</evidence>
<keyword evidence="1" id="KW-1133">Transmembrane helix</keyword>
<dbReference type="AlphaFoldDB" id="A0A4R7Q1A1"/>
<gene>
    <name evidence="2" type="ORF">BXY82_2436</name>
</gene>
<dbReference type="OrthoDB" id="1412480at2"/>
<comment type="caution">
    <text evidence="2">The sequence shown here is derived from an EMBL/GenBank/DDBJ whole genome shotgun (WGS) entry which is preliminary data.</text>
</comment>
<keyword evidence="1" id="KW-0472">Membrane</keyword>
<sequence length="522" mass="59764">MTKPLKIVVITAITLFVISIIGYFMAQAMVVSKLERFIENDLPESLSISYHSIDVSVWDGSVIMVNPKIINRGRHSAKNNAEMELDTLLVDGFGFFNYFKNDHIHVESVQLRSPKMLYNHDSAIPKNEYRYSALEQLKKEIKIGRFNVQNGELHIKDIATDSLLLYTTNVTANVMDIRLNSNTVKRRIPFNYANYNLSYNDLHYKIGDYEDLKLSSAVITQDKATFKTIHLYTKYSKIKLNQMIAVERDHFDVRIPSLTLEAQNFGYKNDSIFYFKSPKVTFDSPEMHLYRNKLVADDYTQKELYSKALRELAFELTLSNVILRNATIVYSEKVNADMEAGKIAFTKMNANIKNISNTYKSPEKTSLNIDAVFMARTPLKVDWQFDVNDVNDVFVFKVDIGKLPAPDLNPFSQPNLKVRFEGELLKTYATISGDVNTSRVDMKVNYEDFKVVVLDKEGKKKKKILSAIANLFIKKDSDAEHDGFREGFKEGIARDHTKSIFNFLWLSVRSGLVSVLTGDGKK</sequence>
<keyword evidence="3" id="KW-1185">Reference proteome</keyword>
<dbReference type="EMBL" id="SOBW01000008">
    <property type="protein sequence ID" value="TDU40389.1"/>
    <property type="molecule type" value="Genomic_DNA"/>
</dbReference>
<evidence type="ECO:0008006" key="4">
    <source>
        <dbReference type="Google" id="ProtNLM"/>
    </source>
</evidence>
<organism evidence="2 3">
    <name type="scientific">Gelidibacter sediminis</name>
    <dbReference type="NCBI Taxonomy" id="1608710"/>
    <lineage>
        <taxon>Bacteria</taxon>
        <taxon>Pseudomonadati</taxon>
        <taxon>Bacteroidota</taxon>
        <taxon>Flavobacteriia</taxon>
        <taxon>Flavobacteriales</taxon>
        <taxon>Flavobacteriaceae</taxon>
        <taxon>Gelidibacter</taxon>
    </lineage>
</organism>
<name>A0A4R7Q1A1_9FLAO</name>
<feature type="transmembrane region" description="Helical" evidence="1">
    <location>
        <begin position="7"/>
        <end position="26"/>
    </location>
</feature>
<proteinExistence type="predicted"/>